<name>A0AAV1ZB20_9ARAC</name>
<gene>
    <name evidence="1" type="ORF">LARSCL_LOCUS4374</name>
</gene>
<keyword evidence="2" id="KW-1185">Reference proteome</keyword>
<feature type="non-terminal residue" evidence="1">
    <location>
        <position position="32"/>
    </location>
</feature>
<reference evidence="1 2" key="1">
    <citation type="submission" date="2024-04" db="EMBL/GenBank/DDBJ databases">
        <authorList>
            <person name="Rising A."/>
            <person name="Reimegard J."/>
            <person name="Sonavane S."/>
            <person name="Akerstrom W."/>
            <person name="Nylinder S."/>
            <person name="Hedman E."/>
            <person name="Kallberg Y."/>
        </authorList>
    </citation>
    <scope>NUCLEOTIDE SEQUENCE [LARGE SCALE GENOMIC DNA]</scope>
</reference>
<comment type="caution">
    <text evidence="1">The sequence shown here is derived from an EMBL/GenBank/DDBJ whole genome shotgun (WGS) entry which is preliminary data.</text>
</comment>
<dbReference type="EMBL" id="CAXIEN010000036">
    <property type="protein sequence ID" value="CAL1268791.1"/>
    <property type="molecule type" value="Genomic_DNA"/>
</dbReference>
<accession>A0AAV1ZB20</accession>
<evidence type="ECO:0000313" key="2">
    <source>
        <dbReference type="Proteomes" id="UP001497382"/>
    </source>
</evidence>
<dbReference type="AlphaFoldDB" id="A0AAV1ZB20"/>
<sequence length="32" mass="3860">MGFQYDRAPAHFSRYVRNYLDTAFPNRWIGLP</sequence>
<protein>
    <submittedName>
        <fullName evidence="1">Uncharacterized protein</fullName>
    </submittedName>
</protein>
<evidence type="ECO:0000313" key="1">
    <source>
        <dbReference type="EMBL" id="CAL1268791.1"/>
    </source>
</evidence>
<proteinExistence type="predicted"/>
<organism evidence="1 2">
    <name type="scientific">Larinioides sclopetarius</name>
    <dbReference type="NCBI Taxonomy" id="280406"/>
    <lineage>
        <taxon>Eukaryota</taxon>
        <taxon>Metazoa</taxon>
        <taxon>Ecdysozoa</taxon>
        <taxon>Arthropoda</taxon>
        <taxon>Chelicerata</taxon>
        <taxon>Arachnida</taxon>
        <taxon>Araneae</taxon>
        <taxon>Araneomorphae</taxon>
        <taxon>Entelegynae</taxon>
        <taxon>Araneoidea</taxon>
        <taxon>Araneidae</taxon>
        <taxon>Larinioides</taxon>
    </lineage>
</organism>
<dbReference type="Proteomes" id="UP001497382">
    <property type="component" value="Unassembled WGS sequence"/>
</dbReference>